<dbReference type="Proteomes" id="UP000821865">
    <property type="component" value="Chromosome 8"/>
</dbReference>
<accession>A0ACB8C8A1</accession>
<organism evidence="1 2">
    <name type="scientific">Dermacentor silvarum</name>
    <name type="common">Tick</name>
    <dbReference type="NCBI Taxonomy" id="543639"/>
    <lineage>
        <taxon>Eukaryota</taxon>
        <taxon>Metazoa</taxon>
        <taxon>Ecdysozoa</taxon>
        <taxon>Arthropoda</taxon>
        <taxon>Chelicerata</taxon>
        <taxon>Arachnida</taxon>
        <taxon>Acari</taxon>
        <taxon>Parasitiformes</taxon>
        <taxon>Ixodida</taxon>
        <taxon>Ixodoidea</taxon>
        <taxon>Ixodidae</taxon>
        <taxon>Rhipicephalinae</taxon>
        <taxon>Dermacentor</taxon>
    </lineage>
</organism>
<comment type="caution">
    <text evidence="1">The sequence shown here is derived from an EMBL/GenBank/DDBJ whole genome shotgun (WGS) entry which is preliminary data.</text>
</comment>
<proteinExistence type="predicted"/>
<dbReference type="EMBL" id="CM023477">
    <property type="protein sequence ID" value="KAH7937080.1"/>
    <property type="molecule type" value="Genomic_DNA"/>
</dbReference>
<evidence type="ECO:0000313" key="1">
    <source>
        <dbReference type="EMBL" id="KAH7937080.1"/>
    </source>
</evidence>
<sequence>MPDKRKVSPVKDFFAGGFGGVCLILAGHPLDTIKRLSKGMLSQAMWRCTGWRAAAVERGAASNRSASVRESVRWSHFHFIAGSAGPVMSRKTYATCFCYLDLVCCNTMGSRNKVSPFKDFISGGFGGVCTVVSGHPLDTIKVRLQTMPKPGPGESPRYTGTFDCAKKTVVKEGVLGLYKGMAAPLTGVTPMFAVCFLGFGIGKKIQQKHPEEELTLPQLFLAGMLSGVFTTAIMAPGERIKCLLQVQQAHADHGGKARFAGPVDCAKQLYREGGIRSIYKGTAATLLRDVPASGMYFASYEWLQRVLTPKGGSRSDLSVKVTLFAGGMAGIFNWLVAIPPDVLKSRLQTGKSSMAT</sequence>
<protein>
    <submittedName>
        <fullName evidence="1">Uncharacterized protein</fullName>
    </submittedName>
</protein>
<evidence type="ECO:0000313" key="2">
    <source>
        <dbReference type="Proteomes" id="UP000821865"/>
    </source>
</evidence>
<reference evidence="1" key="1">
    <citation type="submission" date="2020-05" db="EMBL/GenBank/DDBJ databases">
        <title>Large-scale comparative analyses of tick genomes elucidate their genetic diversity and vector capacities.</title>
        <authorList>
            <person name="Jia N."/>
            <person name="Wang J."/>
            <person name="Shi W."/>
            <person name="Du L."/>
            <person name="Sun Y."/>
            <person name="Zhan W."/>
            <person name="Jiang J."/>
            <person name="Wang Q."/>
            <person name="Zhang B."/>
            <person name="Ji P."/>
            <person name="Sakyi L.B."/>
            <person name="Cui X."/>
            <person name="Yuan T."/>
            <person name="Jiang B."/>
            <person name="Yang W."/>
            <person name="Lam T.T.-Y."/>
            <person name="Chang Q."/>
            <person name="Ding S."/>
            <person name="Wang X."/>
            <person name="Zhu J."/>
            <person name="Ruan X."/>
            <person name="Zhao L."/>
            <person name="Wei J."/>
            <person name="Que T."/>
            <person name="Du C."/>
            <person name="Cheng J."/>
            <person name="Dai P."/>
            <person name="Han X."/>
            <person name="Huang E."/>
            <person name="Gao Y."/>
            <person name="Liu J."/>
            <person name="Shao H."/>
            <person name="Ye R."/>
            <person name="Li L."/>
            <person name="Wei W."/>
            <person name="Wang X."/>
            <person name="Wang C."/>
            <person name="Yang T."/>
            <person name="Huo Q."/>
            <person name="Li W."/>
            <person name="Guo W."/>
            <person name="Chen H."/>
            <person name="Zhou L."/>
            <person name="Ni X."/>
            <person name="Tian J."/>
            <person name="Zhou Y."/>
            <person name="Sheng Y."/>
            <person name="Liu T."/>
            <person name="Pan Y."/>
            <person name="Xia L."/>
            <person name="Li J."/>
            <person name="Zhao F."/>
            <person name="Cao W."/>
        </authorList>
    </citation>
    <scope>NUCLEOTIDE SEQUENCE</scope>
    <source>
        <strain evidence="1">Dsil-2018</strain>
    </source>
</reference>
<gene>
    <name evidence="1" type="ORF">HPB49_007817</name>
</gene>
<keyword evidence="2" id="KW-1185">Reference proteome</keyword>
<name>A0ACB8C8A1_DERSI</name>